<dbReference type="Proteomes" id="UP000297693">
    <property type="component" value="Unassembled WGS sequence"/>
</dbReference>
<dbReference type="InterPro" id="IPR036097">
    <property type="entry name" value="HisK_dim/P_sf"/>
</dbReference>
<dbReference type="AlphaFoldDB" id="A0A4R9K153"/>
<dbReference type="SUPFAM" id="SSF47384">
    <property type="entry name" value="Homodimeric domain of signal transducing histidine kinase"/>
    <property type="match status" value="1"/>
</dbReference>
<dbReference type="InterPro" id="IPR000700">
    <property type="entry name" value="PAS-assoc_C"/>
</dbReference>
<name>A0A4R9K153_9LEPT</name>
<dbReference type="CDD" id="cd00130">
    <property type="entry name" value="PAS"/>
    <property type="match status" value="1"/>
</dbReference>
<evidence type="ECO:0000313" key="7">
    <source>
        <dbReference type="EMBL" id="TGL57906.1"/>
    </source>
</evidence>
<dbReference type="PROSITE" id="PS50109">
    <property type="entry name" value="HIS_KIN"/>
    <property type="match status" value="1"/>
</dbReference>
<dbReference type="PANTHER" id="PTHR43065:SF50">
    <property type="entry name" value="HISTIDINE KINASE"/>
    <property type="match status" value="1"/>
</dbReference>
<evidence type="ECO:0000259" key="4">
    <source>
        <dbReference type="PROSITE" id="PS50109"/>
    </source>
</evidence>
<dbReference type="Gene3D" id="3.30.565.10">
    <property type="entry name" value="Histidine kinase-like ATPase, C-terminal domain"/>
    <property type="match status" value="1"/>
</dbReference>
<dbReference type="InterPro" id="IPR000014">
    <property type="entry name" value="PAS"/>
</dbReference>
<dbReference type="PROSITE" id="PS50112">
    <property type="entry name" value="PAS"/>
    <property type="match status" value="1"/>
</dbReference>
<protein>
    <recommendedName>
        <fullName evidence="2">histidine kinase</fullName>
        <ecNumber evidence="2">2.7.13.3</ecNumber>
    </recommendedName>
</protein>
<sequence>MALKTISLQERNHRLGEYLQFLDEKPLGIDIKFREFRSTLEKLISAKEELEDAWDSNPIPSFLLDPNLSILRCNYAATKFLNRTYQEITGDNFAHLFWKEEFCLEEARILSESKEILSLPVTHSKFSGSFQIMSKPLIRSQDMKRVLYILNLESIIVPTTYLTDTIIEVPIDKDQDRILLALESGKNAVWDFDLKEGKAYFSPQYAIMLGFDPKKFPNSFAHWETMVHWEDREQVRGLIQDYINGNIESHDLEIRMYTKSGRVIWVWSRGRVVMRSDGGTAERVIGTHVDITERKKAELRTEAVLHMNQKKALGAESEENMILLGIRYGLRLTESEWGMARIRKNGVIEKEYGLFSMKDNNKLLYFPIDESAPPPKAHQRLQLNFDLDDDTDFELTLANKKTGFESTDHKELQLLGSELCQVLNSKRTEILLRTSEWNLQSIVECSPNGILILNDERVIFCNRSAEIILDRKRGGILGENLSDIFGLVTGENPFDLVHNMVNEGKSVSSNQIERKVLLVNGRKKWLGFWAIEIIYNGAMCYLVYLNDLSRTKDAEVQLLQNEKLATIGQLAAGVAHEINNPMAFIQSNFDTLKRYHKRIAKVLAEMKNVMNEKSGSAEFSEIQRLWDKEEIDFVMEDVVDILNESTDGSERVVEIVKSIRNFAHEDKEDALTISNVNDIIKSSLNLIFNKIKYECEIVLNLEENLPLVACRPQEIGQVFINLLVNAGHAIEEKKAKGLFPEGLKEKPGKIEIASSFLESYFSNGLDAIEITFRDNGIGISEDVLSRIFDPFFTTKEIGEGTGLGLSISMDIINKHAGEINVESVRCQSTVFHIKLPVGKEKLP</sequence>
<feature type="domain" description="Histidine kinase" evidence="4">
    <location>
        <begin position="573"/>
        <end position="839"/>
    </location>
</feature>
<dbReference type="InterPro" id="IPR013655">
    <property type="entry name" value="PAS_fold_3"/>
</dbReference>
<evidence type="ECO:0000256" key="2">
    <source>
        <dbReference type="ARBA" id="ARBA00012438"/>
    </source>
</evidence>
<dbReference type="PANTHER" id="PTHR43065">
    <property type="entry name" value="SENSOR HISTIDINE KINASE"/>
    <property type="match status" value="1"/>
</dbReference>
<dbReference type="SUPFAM" id="SSF55874">
    <property type="entry name" value="ATPase domain of HSP90 chaperone/DNA topoisomerase II/histidine kinase"/>
    <property type="match status" value="1"/>
</dbReference>
<dbReference type="SMART" id="SM00086">
    <property type="entry name" value="PAC"/>
    <property type="match status" value="1"/>
</dbReference>
<dbReference type="InterPro" id="IPR005467">
    <property type="entry name" value="His_kinase_dom"/>
</dbReference>
<evidence type="ECO:0000313" key="8">
    <source>
        <dbReference type="Proteomes" id="UP000297693"/>
    </source>
</evidence>
<dbReference type="InterPro" id="IPR001610">
    <property type="entry name" value="PAC"/>
</dbReference>
<dbReference type="InterPro" id="IPR036890">
    <property type="entry name" value="HATPase_C_sf"/>
</dbReference>
<dbReference type="InterPro" id="IPR004358">
    <property type="entry name" value="Sig_transdc_His_kin-like_C"/>
</dbReference>
<keyword evidence="8" id="KW-1185">Reference proteome</keyword>
<dbReference type="Pfam" id="PF13426">
    <property type="entry name" value="PAS_9"/>
    <property type="match status" value="1"/>
</dbReference>
<dbReference type="SMART" id="SM00091">
    <property type="entry name" value="PAS"/>
    <property type="match status" value="3"/>
</dbReference>
<dbReference type="CDD" id="cd00082">
    <property type="entry name" value="HisKA"/>
    <property type="match status" value="1"/>
</dbReference>
<evidence type="ECO:0000259" key="6">
    <source>
        <dbReference type="PROSITE" id="PS50113"/>
    </source>
</evidence>
<dbReference type="InterPro" id="IPR003594">
    <property type="entry name" value="HATPase_dom"/>
</dbReference>
<dbReference type="OrthoDB" id="9784397at2"/>
<dbReference type="SMART" id="SM00387">
    <property type="entry name" value="HATPase_c"/>
    <property type="match status" value="1"/>
</dbReference>
<feature type="domain" description="PAS" evidence="5">
    <location>
        <begin position="174"/>
        <end position="246"/>
    </location>
</feature>
<organism evidence="7 8">
    <name type="scientific">Leptospira ognonensis</name>
    <dbReference type="NCBI Taxonomy" id="2484945"/>
    <lineage>
        <taxon>Bacteria</taxon>
        <taxon>Pseudomonadati</taxon>
        <taxon>Spirochaetota</taxon>
        <taxon>Spirochaetia</taxon>
        <taxon>Leptospirales</taxon>
        <taxon>Leptospiraceae</taxon>
        <taxon>Leptospira</taxon>
    </lineage>
</organism>
<comment type="catalytic activity">
    <reaction evidence="1">
        <text>ATP + protein L-histidine = ADP + protein N-phospho-L-histidine.</text>
        <dbReference type="EC" id="2.7.13.3"/>
    </reaction>
</comment>
<gene>
    <name evidence="7" type="ORF">EHQ58_10905</name>
</gene>
<dbReference type="GO" id="GO:0000155">
    <property type="term" value="F:phosphorelay sensor kinase activity"/>
    <property type="evidence" value="ECO:0007669"/>
    <property type="project" value="InterPro"/>
</dbReference>
<evidence type="ECO:0000256" key="1">
    <source>
        <dbReference type="ARBA" id="ARBA00000085"/>
    </source>
</evidence>
<dbReference type="InterPro" id="IPR035965">
    <property type="entry name" value="PAS-like_dom_sf"/>
</dbReference>
<feature type="domain" description="PAC" evidence="6">
    <location>
        <begin position="250"/>
        <end position="303"/>
    </location>
</feature>
<dbReference type="NCBIfam" id="TIGR00229">
    <property type="entry name" value="sensory_box"/>
    <property type="match status" value="1"/>
</dbReference>
<reference evidence="7" key="1">
    <citation type="journal article" date="2019" name="PLoS Negl. Trop. Dis.">
        <title>Revisiting the worldwide diversity of Leptospira species in the environment.</title>
        <authorList>
            <person name="Vincent A.T."/>
            <person name="Schiettekatte O."/>
            <person name="Bourhy P."/>
            <person name="Veyrier F.J."/>
            <person name="Picardeau M."/>
        </authorList>
    </citation>
    <scope>NUCLEOTIDE SEQUENCE [LARGE SCALE GENOMIC DNA]</scope>
    <source>
        <strain evidence="7">201702476</strain>
    </source>
</reference>
<dbReference type="RefSeq" id="WP_135623925.1">
    <property type="nucleotide sequence ID" value="NZ_RQGD01000034.1"/>
</dbReference>
<dbReference type="Pfam" id="PF02518">
    <property type="entry name" value="HATPase_c"/>
    <property type="match status" value="1"/>
</dbReference>
<dbReference type="SMART" id="SM00388">
    <property type="entry name" value="HisKA"/>
    <property type="match status" value="1"/>
</dbReference>
<dbReference type="Gene3D" id="3.30.450.20">
    <property type="entry name" value="PAS domain"/>
    <property type="match status" value="2"/>
</dbReference>
<proteinExistence type="predicted"/>
<accession>A0A4R9K153</accession>
<evidence type="ECO:0000256" key="3">
    <source>
        <dbReference type="ARBA" id="ARBA00022553"/>
    </source>
</evidence>
<dbReference type="InterPro" id="IPR003661">
    <property type="entry name" value="HisK_dim/P_dom"/>
</dbReference>
<dbReference type="EMBL" id="RQGD01000034">
    <property type="protein sequence ID" value="TGL57906.1"/>
    <property type="molecule type" value="Genomic_DNA"/>
</dbReference>
<evidence type="ECO:0000259" key="5">
    <source>
        <dbReference type="PROSITE" id="PS50112"/>
    </source>
</evidence>
<keyword evidence="3" id="KW-0597">Phosphoprotein</keyword>
<comment type="caution">
    <text evidence="7">The sequence shown here is derived from an EMBL/GenBank/DDBJ whole genome shotgun (WGS) entry which is preliminary data.</text>
</comment>
<dbReference type="SUPFAM" id="SSF55785">
    <property type="entry name" value="PYP-like sensor domain (PAS domain)"/>
    <property type="match status" value="3"/>
</dbReference>
<dbReference type="Gene3D" id="1.10.287.130">
    <property type="match status" value="1"/>
</dbReference>
<dbReference type="Pfam" id="PF13188">
    <property type="entry name" value="PAS_8"/>
    <property type="match status" value="1"/>
</dbReference>
<dbReference type="Pfam" id="PF08447">
    <property type="entry name" value="PAS_3"/>
    <property type="match status" value="1"/>
</dbReference>
<dbReference type="PRINTS" id="PR00344">
    <property type="entry name" value="BCTRLSENSOR"/>
</dbReference>
<dbReference type="EC" id="2.7.13.3" evidence="2"/>
<dbReference type="PROSITE" id="PS50113">
    <property type="entry name" value="PAC"/>
    <property type="match status" value="1"/>
</dbReference>